<dbReference type="STRING" id="930146.SAMN05192533_102298"/>
<evidence type="ECO:0000313" key="2">
    <source>
        <dbReference type="Proteomes" id="UP000198553"/>
    </source>
</evidence>
<protein>
    <submittedName>
        <fullName evidence="1">Uncharacterized protein</fullName>
    </submittedName>
</protein>
<dbReference type="RefSeq" id="WP_090741416.1">
    <property type="nucleotide sequence ID" value="NZ_FOBW01000002.1"/>
</dbReference>
<keyword evidence="2" id="KW-1185">Reference proteome</keyword>
<dbReference type="Proteomes" id="UP000198553">
    <property type="component" value="Unassembled WGS sequence"/>
</dbReference>
<gene>
    <name evidence="1" type="ORF">SAMN05192533_102298</name>
</gene>
<accession>A0A1H7XP37</accession>
<name>A0A1H7XP37_9BACI</name>
<sequence length="65" mass="7484">MYYISVVNDVTGEEMEHLSLINEKDAGVLFKDAVFSLIESPGKFHVYLKDRVGDLCEYKRVGLDW</sequence>
<evidence type="ECO:0000313" key="1">
    <source>
        <dbReference type="EMBL" id="SEM35501.1"/>
    </source>
</evidence>
<reference evidence="2" key="1">
    <citation type="submission" date="2016-10" db="EMBL/GenBank/DDBJ databases">
        <authorList>
            <person name="Varghese N."/>
            <person name="Submissions S."/>
        </authorList>
    </citation>
    <scope>NUCLEOTIDE SEQUENCE [LARGE SCALE GENOMIC DNA]</scope>
    <source>
        <strain evidence="2">B48,IBRC-M 10115,DSM 25386,CECT 8001</strain>
    </source>
</reference>
<organism evidence="1 2">
    <name type="scientific">Mesobacillus persicus</name>
    <dbReference type="NCBI Taxonomy" id="930146"/>
    <lineage>
        <taxon>Bacteria</taxon>
        <taxon>Bacillati</taxon>
        <taxon>Bacillota</taxon>
        <taxon>Bacilli</taxon>
        <taxon>Bacillales</taxon>
        <taxon>Bacillaceae</taxon>
        <taxon>Mesobacillus</taxon>
    </lineage>
</organism>
<proteinExistence type="predicted"/>
<dbReference type="EMBL" id="FOBW01000002">
    <property type="protein sequence ID" value="SEM35501.1"/>
    <property type="molecule type" value="Genomic_DNA"/>
</dbReference>
<dbReference type="AlphaFoldDB" id="A0A1H7XP37"/>